<dbReference type="PROSITE" id="PS00519">
    <property type="entry name" value="HTH_ASNC_1"/>
    <property type="match status" value="1"/>
</dbReference>
<gene>
    <name evidence="5" type="ORF">HN018_13285</name>
</gene>
<dbReference type="AlphaFoldDB" id="A0A6M8HRB9"/>
<dbReference type="Gene3D" id="3.30.70.920">
    <property type="match status" value="1"/>
</dbReference>
<dbReference type="SUPFAM" id="SSF46785">
    <property type="entry name" value="Winged helix' DNA-binding domain"/>
    <property type="match status" value="1"/>
</dbReference>
<dbReference type="PROSITE" id="PS50956">
    <property type="entry name" value="HTH_ASNC_2"/>
    <property type="match status" value="1"/>
</dbReference>
<dbReference type="GO" id="GO:0043200">
    <property type="term" value="P:response to amino acid"/>
    <property type="evidence" value="ECO:0007669"/>
    <property type="project" value="TreeGrafter"/>
</dbReference>
<dbReference type="InterPro" id="IPR019885">
    <property type="entry name" value="Tscrpt_reg_HTH_AsnC-type_CS"/>
</dbReference>
<evidence type="ECO:0000313" key="6">
    <source>
        <dbReference type="Proteomes" id="UP000500767"/>
    </source>
</evidence>
<dbReference type="PANTHER" id="PTHR30154:SF17">
    <property type="entry name" value="DNA-BINDING TRANSCRIPTIONAL ACTIVATOR DECR"/>
    <property type="match status" value="1"/>
</dbReference>
<evidence type="ECO:0000313" key="5">
    <source>
        <dbReference type="EMBL" id="QKE90882.1"/>
    </source>
</evidence>
<dbReference type="PANTHER" id="PTHR30154">
    <property type="entry name" value="LEUCINE-RESPONSIVE REGULATORY PROTEIN"/>
    <property type="match status" value="1"/>
</dbReference>
<evidence type="ECO:0000256" key="1">
    <source>
        <dbReference type="ARBA" id="ARBA00023015"/>
    </source>
</evidence>
<dbReference type="InterPro" id="IPR019887">
    <property type="entry name" value="Tscrpt_reg_AsnC/Lrp_C"/>
</dbReference>
<dbReference type="GO" id="GO:0043565">
    <property type="term" value="F:sequence-specific DNA binding"/>
    <property type="evidence" value="ECO:0007669"/>
    <property type="project" value="InterPro"/>
</dbReference>
<dbReference type="PRINTS" id="PR00033">
    <property type="entry name" value="HTHASNC"/>
</dbReference>
<evidence type="ECO:0000256" key="2">
    <source>
        <dbReference type="ARBA" id="ARBA00023125"/>
    </source>
</evidence>
<accession>A0A6M8HRB9</accession>
<feature type="domain" description="HTH asnC-type" evidence="4">
    <location>
        <begin position="1"/>
        <end position="62"/>
    </location>
</feature>
<dbReference type="GO" id="GO:0005829">
    <property type="term" value="C:cytosol"/>
    <property type="evidence" value="ECO:0007669"/>
    <property type="project" value="TreeGrafter"/>
</dbReference>
<dbReference type="Gene3D" id="1.10.10.10">
    <property type="entry name" value="Winged helix-like DNA-binding domain superfamily/Winged helix DNA-binding domain"/>
    <property type="match status" value="1"/>
</dbReference>
<dbReference type="Proteomes" id="UP000500767">
    <property type="component" value="Chromosome"/>
</dbReference>
<proteinExistence type="predicted"/>
<name>A0A6M8HRB9_9PROT</name>
<dbReference type="InterPro" id="IPR019888">
    <property type="entry name" value="Tscrpt_reg_AsnC-like"/>
</dbReference>
<protein>
    <submittedName>
        <fullName evidence="5">Lrp/AsnC family transcriptional regulator</fullName>
    </submittedName>
</protein>
<dbReference type="CDD" id="cd00090">
    <property type="entry name" value="HTH_ARSR"/>
    <property type="match status" value="1"/>
</dbReference>
<keyword evidence="2" id="KW-0238">DNA-binding</keyword>
<dbReference type="Pfam" id="PF01037">
    <property type="entry name" value="AsnC_trans_reg"/>
    <property type="match status" value="1"/>
</dbReference>
<dbReference type="InterPro" id="IPR036388">
    <property type="entry name" value="WH-like_DNA-bd_sf"/>
</dbReference>
<dbReference type="InterPro" id="IPR036390">
    <property type="entry name" value="WH_DNA-bd_sf"/>
</dbReference>
<keyword evidence="3" id="KW-0804">Transcription</keyword>
<dbReference type="InterPro" id="IPR000485">
    <property type="entry name" value="AsnC-type_HTH_dom"/>
</dbReference>
<keyword evidence="6" id="KW-1185">Reference proteome</keyword>
<evidence type="ECO:0000259" key="4">
    <source>
        <dbReference type="PROSITE" id="PS50956"/>
    </source>
</evidence>
<dbReference type="RefSeq" id="WP_171836605.1">
    <property type="nucleotide sequence ID" value="NZ_CP053708.1"/>
</dbReference>
<reference evidence="5 6" key="1">
    <citation type="journal article" date="2014" name="World J. Microbiol. Biotechnol.">
        <title>Biodiversity and physiological characteristics of Antarctic and Arctic lichens-associated bacteria.</title>
        <authorList>
            <person name="Lee Y.M."/>
            <person name="Kim E.H."/>
            <person name="Lee H.K."/>
            <person name="Hong S.G."/>
        </authorList>
    </citation>
    <scope>NUCLEOTIDE SEQUENCE [LARGE SCALE GENOMIC DNA]</scope>
    <source>
        <strain evidence="5 6">PAMC 26569</strain>
    </source>
</reference>
<dbReference type="InterPro" id="IPR011991">
    <property type="entry name" value="ArsR-like_HTH"/>
</dbReference>
<dbReference type="GO" id="GO:0006355">
    <property type="term" value="P:regulation of DNA-templated transcription"/>
    <property type="evidence" value="ECO:0007669"/>
    <property type="project" value="UniProtKB-ARBA"/>
</dbReference>
<dbReference type="EMBL" id="CP053708">
    <property type="protein sequence ID" value="QKE90882.1"/>
    <property type="molecule type" value="Genomic_DNA"/>
</dbReference>
<organism evidence="5 6">
    <name type="scientific">Lichenicola cladoniae</name>
    <dbReference type="NCBI Taxonomy" id="1484109"/>
    <lineage>
        <taxon>Bacteria</taxon>
        <taxon>Pseudomonadati</taxon>
        <taxon>Pseudomonadota</taxon>
        <taxon>Alphaproteobacteria</taxon>
        <taxon>Acetobacterales</taxon>
        <taxon>Acetobacteraceae</taxon>
        <taxon>Lichenicola</taxon>
    </lineage>
</organism>
<dbReference type="SUPFAM" id="SSF54909">
    <property type="entry name" value="Dimeric alpha+beta barrel"/>
    <property type="match status" value="1"/>
</dbReference>
<sequence length="150" mass="16718">MDELDLRILRLLQELPGISAADLAQKVGLSHTPCWRRVKQLEASGAILERAVILNPRVMGLDITVFANVRLKVHDEETLVALEQAAHDRGEIVDCFSMSGESDYILRIVVPSIESYEQFLKKVLLHFPGVASVSSHFALKCVKKTTKLPI</sequence>
<keyword evidence="1" id="KW-0805">Transcription regulation</keyword>
<dbReference type="InterPro" id="IPR011008">
    <property type="entry name" value="Dimeric_a/b-barrel"/>
</dbReference>
<dbReference type="SMART" id="SM00344">
    <property type="entry name" value="HTH_ASNC"/>
    <property type="match status" value="1"/>
</dbReference>
<evidence type="ECO:0000256" key="3">
    <source>
        <dbReference type="ARBA" id="ARBA00023163"/>
    </source>
</evidence>
<dbReference type="KEGG" id="lck:HN018_13285"/>
<dbReference type="Pfam" id="PF13412">
    <property type="entry name" value="HTH_24"/>
    <property type="match status" value="1"/>
</dbReference>